<dbReference type="PROSITE" id="PS51186">
    <property type="entry name" value="GNAT"/>
    <property type="match status" value="1"/>
</dbReference>
<organism evidence="2 3">
    <name type="scientific">Pseudoxanthomonas suwonensis (strain 11-1)</name>
    <dbReference type="NCBI Taxonomy" id="743721"/>
    <lineage>
        <taxon>Bacteria</taxon>
        <taxon>Pseudomonadati</taxon>
        <taxon>Pseudomonadota</taxon>
        <taxon>Gammaproteobacteria</taxon>
        <taxon>Lysobacterales</taxon>
        <taxon>Lysobacteraceae</taxon>
        <taxon>Pseudoxanthomonas</taxon>
    </lineage>
</organism>
<reference evidence="2 3" key="1">
    <citation type="submission" date="2011-01" db="EMBL/GenBank/DDBJ databases">
        <title>Complete sequence of Pseudoxanthomonas suwonensis 11-1.</title>
        <authorList>
            <consortium name="US DOE Joint Genome Institute"/>
            <person name="Lucas S."/>
            <person name="Copeland A."/>
            <person name="Lapidus A."/>
            <person name="Cheng J.-F."/>
            <person name="Goodwin L."/>
            <person name="Pitluck S."/>
            <person name="Teshima H."/>
            <person name="Detter J.C."/>
            <person name="Han C."/>
            <person name="Tapia R."/>
            <person name="Land M."/>
            <person name="Hauser L."/>
            <person name="Kyrpides N."/>
            <person name="Ivanova N."/>
            <person name="Ovchinnikova G."/>
            <person name="Siebers A.K."/>
            <person name="Allgaier M."/>
            <person name="Thelen M.P."/>
            <person name="Hugenholtz P."/>
            <person name="Gladden J."/>
            <person name="Woyke T."/>
        </authorList>
    </citation>
    <scope>NUCLEOTIDE SEQUENCE [LARGE SCALE GENOMIC DNA]</scope>
    <source>
        <strain evidence="3">11-1</strain>
    </source>
</reference>
<dbReference type="Pfam" id="PF13302">
    <property type="entry name" value="Acetyltransf_3"/>
    <property type="match status" value="1"/>
</dbReference>
<dbReference type="GO" id="GO:0016747">
    <property type="term" value="F:acyltransferase activity, transferring groups other than amino-acyl groups"/>
    <property type="evidence" value="ECO:0007669"/>
    <property type="project" value="InterPro"/>
</dbReference>
<dbReference type="PANTHER" id="PTHR43610:SF1">
    <property type="entry name" value="N-ACETYLTRANSFERASE DOMAIN-CONTAINING PROTEIN"/>
    <property type="match status" value="1"/>
</dbReference>
<dbReference type="EMBL" id="CP002446">
    <property type="protein sequence ID" value="ADV27078.1"/>
    <property type="molecule type" value="Genomic_DNA"/>
</dbReference>
<evidence type="ECO:0000259" key="1">
    <source>
        <dbReference type="PROSITE" id="PS51186"/>
    </source>
</evidence>
<accession>E6WSC9</accession>
<dbReference type="eggNOG" id="COG1670">
    <property type="taxonomic scope" value="Bacteria"/>
</dbReference>
<evidence type="ECO:0000313" key="3">
    <source>
        <dbReference type="Proteomes" id="UP000008632"/>
    </source>
</evidence>
<keyword evidence="3" id="KW-1185">Reference proteome</keyword>
<name>E6WSC9_PSEUU</name>
<gene>
    <name evidence="2" type="ordered locus">Psesu_1230</name>
</gene>
<dbReference type="Gene3D" id="3.40.630.30">
    <property type="match status" value="1"/>
</dbReference>
<dbReference type="RefSeq" id="WP_013534907.1">
    <property type="nucleotide sequence ID" value="NC_014924.1"/>
</dbReference>
<feature type="domain" description="N-acetyltransferase" evidence="1">
    <location>
        <begin position="31"/>
        <end position="185"/>
    </location>
</feature>
<proteinExistence type="predicted"/>
<dbReference type="KEGG" id="psu:Psesu_1230"/>
<evidence type="ECO:0000313" key="2">
    <source>
        <dbReference type="EMBL" id="ADV27078.1"/>
    </source>
</evidence>
<dbReference type="AlphaFoldDB" id="E6WSC9"/>
<keyword evidence="2" id="KW-0808">Transferase</keyword>
<dbReference type="Proteomes" id="UP000008632">
    <property type="component" value="Chromosome"/>
</dbReference>
<dbReference type="HOGENOM" id="CLU_013985_1_0_6"/>
<dbReference type="OrthoDB" id="5295305at2"/>
<dbReference type="STRING" id="743721.Psesu_1230"/>
<dbReference type="InterPro" id="IPR000182">
    <property type="entry name" value="GNAT_dom"/>
</dbReference>
<dbReference type="InterPro" id="IPR016181">
    <property type="entry name" value="Acyl_CoA_acyltransferase"/>
</dbReference>
<dbReference type="PANTHER" id="PTHR43610">
    <property type="entry name" value="BLL6696 PROTEIN"/>
    <property type="match status" value="1"/>
</dbReference>
<sequence length="202" mass="22241">MDAASLQAWREAPVLAGGHAVLEPLSPAHADALRVVSEEGGLHRLWYTNVPAPDRVDAFIDAALEAQAGGRVLAFAVRDAAGEVVGTTRMYGLDPEVPRLAIGYTWYAPRVQRTGVNTECKLMLLQHAFEAMGCASVYFETSWFNQRSRQAIARLGAKQDGVLRNHRRHADGTLRDTVVFSILDTEWPGVRSHLRSRLDSHA</sequence>
<dbReference type="SUPFAM" id="SSF55729">
    <property type="entry name" value="Acyl-CoA N-acyltransferases (Nat)"/>
    <property type="match status" value="1"/>
</dbReference>
<protein>
    <submittedName>
        <fullName evidence="2">GCN5-related N-acetyltransferase</fullName>
    </submittedName>
</protein>